<protein>
    <submittedName>
        <fullName evidence="1">Uncharacterized protein</fullName>
    </submittedName>
</protein>
<gene>
    <name evidence="1" type="ORF">HAX54_016002</name>
</gene>
<evidence type="ECO:0000313" key="2">
    <source>
        <dbReference type="Proteomes" id="UP000823775"/>
    </source>
</evidence>
<reference evidence="1 2" key="1">
    <citation type="journal article" date="2021" name="BMC Genomics">
        <title>Datura genome reveals duplications of psychoactive alkaloid biosynthetic genes and high mutation rate following tissue culture.</title>
        <authorList>
            <person name="Rajewski A."/>
            <person name="Carter-House D."/>
            <person name="Stajich J."/>
            <person name="Litt A."/>
        </authorList>
    </citation>
    <scope>NUCLEOTIDE SEQUENCE [LARGE SCALE GENOMIC DNA]</scope>
    <source>
        <strain evidence="1">AR-01</strain>
    </source>
</reference>
<dbReference type="Proteomes" id="UP000823775">
    <property type="component" value="Unassembled WGS sequence"/>
</dbReference>
<dbReference type="EMBL" id="JACEIK010000203">
    <property type="protein sequence ID" value="MCD7452237.1"/>
    <property type="molecule type" value="Genomic_DNA"/>
</dbReference>
<name>A0ABS8RZS0_DATST</name>
<organism evidence="1 2">
    <name type="scientific">Datura stramonium</name>
    <name type="common">Jimsonweed</name>
    <name type="synonym">Common thornapple</name>
    <dbReference type="NCBI Taxonomy" id="4076"/>
    <lineage>
        <taxon>Eukaryota</taxon>
        <taxon>Viridiplantae</taxon>
        <taxon>Streptophyta</taxon>
        <taxon>Embryophyta</taxon>
        <taxon>Tracheophyta</taxon>
        <taxon>Spermatophyta</taxon>
        <taxon>Magnoliopsida</taxon>
        <taxon>eudicotyledons</taxon>
        <taxon>Gunneridae</taxon>
        <taxon>Pentapetalae</taxon>
        <taxon>asterids</taxon>
        <taxon>lamiids</taxon>
        <taxon>Solanales</taxon>
        <taxon>Solanaceae</taxon>
        <taxon>Solanoideae</taxon>
        <taxon>Datureae</taxon>
        <taxon>Datura</taxon>
    </lineage>
</organism>
<sequence>MSIMPQESMHSKKSKLPGILIRKTTKFLLRMKNTIKVSSNAPRLVDSIVQHLQAAPQLPSNNRSALSVAQKYDQEIEVLKKKTRSMLLATGMKLVETFEFD</sequence>
<proteinExistence type="predicted"/>
<keyword evidence="2" id="KW-1185">Reference proteome</keyword>
<comment type="caution">
    <text evidence="1">The sequence shown here is derived from an EMBL/GenBank/DDBJ whole genome shotgun (WGS) entry which is preliminary data.</text>
</comment>
<evidence type="ECO:0000313" key="1">
    <source>
        <dbReference type="EMBL" id="MCD7452237.1"/>
    </source>
</evidence>
<accession>A0ABS8RZS0</accession>